<feature type="repeat" description="ANK" evidence="3">
    <location>
        <begin position="36"/>
        <end position="69"/>
    </location>
</feature>
<dbReference type="InterPro" id="IPR002110">
    <property type="entry name" value="Ankyrin_rpt"/>
</dbReference>
<evidence type="ECO:0000313" key="4">
    <source>
        <dbReference type="EMBL" id="CAL1535225.1"/>
    </source>
</evidence>
<feature type="non-terminal residue" evidence="4">
    <location>
        <position position="1"/>
    </location>
</feature>
<gene>
    <name evidence="4" type="ORF">GSLYS_00009185001</name>
</gene>
<evidence type="ECO:0000256" key="3">
    <source>
        <dbReference type="PROSITE-ProRule" id="PRU00023"/>
    </source>
</evidence>
<feature type="non-terminal residue" evidence="4">
    <location>
        <position position="179"/>
    </location>
</feature>
<name>A0AAV2HP23_LYMST</name>
<dbReference type="SMART" id="SM00248">
    <property type="entry name" value="ANK"/>
    <property type="match status" value="4"/>
</dbReference>
<dbReference type="Proteomes" id="UP001497497">
    <property type="component" value="Unassembled WGS sequence"/>
</dbReference>
<keyword evidence="5" id="KW-1185">Reference proteome</keyword>
<dbReference type="PANTHER" id="PTHR24171:SF9">
    <property type="entry name" value="ANKYRIN REPEAT DOMAIN-CONTAINING PROTEIN 39"/>
    <property type="match status" value="1"/>
</dbReference>
<dbReference type="InterPro" id="IPR036770">
    <property type="entry name" value="Ankyrin_rpt-contain_sf"/>
</dbReference>
<keyword evidence="2 3" id="KW-0040">ANK repeat</keyword>
<proteinExistence type="predicted"/>
<dbReference type="Pfam" id="PF00023">
    <property type="entry name" value="Ank"/>
    <property type="match status" value="1"/>
</dbReference>
<organism evidence="4 5">
    <name type="scientific">Lymnaea stagnalis</name>
    <name type="common">Great pond snail</name>
    <name type="synonym">Helix stagnalis</name>
    <dbReference type="NCBI Taxonomy" id="6523"/>
    <lineage>
        <taxon>Eukaryota</taxon>
        <taxon>Metazoa</taxon>
        <taxon>Spiralia</taxon>
        <taxon>Lophotrochozoa</taxon>
        <taxon>Mollusca</taxon>
        <taxon>Gastropoda</taxon>
        <taxon>Heterobranchia</taxon>
        <taxon>Euthyneura</taxon>
        <taxon>Panpulmonata</taxon>
        <taxon>Hygrophila</taxon>
        <taxon>Lymnaeoidea</taxon>
        <taxon>Lymnaeidae</taxon>
        <taxon>Lymnaea</taxon>
    </lineage>
</organism>
<protein>
    <recommendedName>
        <fullName evidence="6">Ankyrin</fullName>
    </recommendedName>
</protein>
<dbReference type="PROSITE" id="PS50297">
    <property type="entry name" value="ANK_REP_REGION"/>
    <property type="match status" value="3"/>
</dbReference>
<dbReference type="PANTHER" id="PTHR24171">
    <property type="entry name" value="ANKYRIN REPEAT DOMAIN-CONTAINING PROTEIN 39-RELATED"/>
    <property type="match status" value="1"/>
</dbReference>
<sequence length="179" mass="19469">LKGSNVCDDVSCYIYRDECARALLENGSAPDALNALGQSPLMVAAQKVGTKVVIRLLLEAGAQVERVDHKGRSSLYLAVKEGRKENAEVLIQHGCDINLRCHKTEKTAVHVAVDSLDTAMLNLLIENGADLNMADCEGDTPLIRLLSTTLHMSPMIHILLRAQGDVNHHNNKGYTALMT</sequence>
<keyword evidence="1" id="KW-0677">Repeat</keyword>
<dbReference type="PROSITE" id="PS50088">
    <property type="entry name" value="ANK_REPEAT"/>
    <property type="match status" value="3"/>
</dbReference>
<evidence type="ECO:0008006" key="6">
    <source>
        <dbReference type="Google" id="ProtNLM"/>
    </source>
</evidence>
<dbReference type="Gene3D" id="1.25.40.20">
    <property type="entry name" value="Ankyrin repeat-containing domain"/>
    <property type="match status" value="1"/>
</dbReference>
<feature type="repeat" description="ANK" evidence="3">
    <location>
        <begin position="70"/>
        <end position="102"/>
    </location>
</feature>
<evidence type="ECO:0000256" key="2">
    <source>
        <dbReference type="ARBA" id="ARBA00023043"/>
    </source>
</evidence>
<dbReference type="Pfam" id="PF12796">
    <property type="entry name" value="Ank_2"/>
    <property type="match status" value="1"/>
</dbReference>
<reference evidence="4 5" key="1">
    <citation type="submission" date="2024-04" db="EMBL/GenBank/DDBJ databases">
        <authorList>
            <consortium name="Genoscope - CEA"/>
            <person name="William W."/>
        </authorList>
    </citation>
    <scope>NUCLEOTIDE SEQUENCE [LARGE SCALE GENOMIC DNA]</scope>
</reference>
<dbReference type="EMBL" id="CAXITT010000195">
    <property type="protein sequence ID" value="CAL1535225.1"/>
    <property type="molecule type" value="Genomic_DNA"/>
</dbReference>
<dbReference type="AlphaFoldDB" id="A0AAV2HP23"/>
<feature type="repeat" description="ANK" evidence="3">
    <location>
        <begin position="104"/>
        <end position="136"/>
    </location>
</feature>
<evidence type="ECO:0000313" key="5">
    <source>
        <dbReference type="Proteomes" id="UP001497497"/>
    </source>
</evidence>
<dbReference type="SUPFAM" id="SSF48403">
    <property type="entry name" value="Ankyrin repeat"/>
    <property type="match status" value="1"/>
</dbReference>
<comment type="caution">
    <text evidence="4">The sequence shown here is derived from an EMBL/GenBank/DDBJ whole genome shotgun (WGS) entry which is preliminary data.</text>
</comment>
<evidence type="ECO:0000256" key="1">
    <source>
        <dbReference type="ARBA" id="ARBA00022737"/>
    </source>
</evidence>
<accession>A0AAV2HP23</accession>